<dbReference type="GO" id="GO:0005886">
    <property type="term" value="C:plasma membrane"/>
    <property type="evidence" value="ECO:0007669"/>
    <property type="project" value="UniProtKB-SubCell"/>
</dbReference>
<feature type="domain" description="Na+/H+ antiporter MnhB subunit-related protein" evidence="8">
    <location>
        <begin position="6"/>
        <end position="127"/>
    </location>
</feature>
<evidence type="ECO:0000256" key="1">
    <source>
        <dbReference type="ARBA" id="ARBA00004651"/>
    </source>
</evidence>
<dbReference type="Pfam" id="PF04039">
    <property type="entry name" value="MnhB"/>
    <property type="match status" value="1"/>
</dbReference>
<evidence type="ECO:0000313" key="10">
    <source>
        <dbReference type="Proteomes" id="UP000295678"/>
    </source>
</evidence>
<keyword evidence="6 7" id="KW-0472">Membrane</keyword>
<comment type="similarity">
    <text evidence="2">Belongs to the CPA3 antiporters (TC 2.A.63) subunit B family.</text>
</comment>
<protein>
    <submittedName>
        <fullName evidence="9">Multisubunit sodium/proton antiporter MrpB subunit</fullName>
    </submittedName>
</protein>
<organism evidence="9 10">
    <name type="scientific">Tepidamorphus gemmatus</name>
    <dbReference type="NCBI Taxonomy" id="747076"/>
    <lineage>
        <taxon>Bacteria</taxon>
        <taxon>Pseudomonadati</taxon>
        <taxon>Pseudomonadota</taxon>
        <taxon>Alphaproteobacteria</taxon>
        <taxon>Hyphomicrobiales</taxon>
        <taxon>Tepidamorphaceae</taxon>
        <taxon>Tepidamorphus</taxon>
    </lineage>
</organism>
<dbReference type="EMBL" id="SMAK01000016">
    <property type="protein sequence ID" value="TCT04149.1"/>
    <property type="molecule type" value="Genomic_DNA"/>
</dbReference>
<keyword evidence="10" id="KW-1185">Reference proteome</keyword>
<keyword evidence="5 7" id="KW-1133">Transmembrane helix</keyword>
<feature type="transmembrane region" description="Helical" evidence="7">
    <location>
        <begin position="68"/>
        <end position="89"/>
    </location>
</feature>
<evidence type="ECO:0000256" key="2">
    <source>
        <dbReference type="ARBA" id="ARBA00009425"/>
    </source>
</evidence>
<evidence type="ECO:0000256" key="4">
    <source>
        <dbReference type="ARBA" id="ARBA00022692"/>
    </source>
</evidence>
<proteinExistence type="inferred from homology"/>
<sequence length="138" mass="14796">MRLDVVLRVVTKLLLPFMVMFGFYIHFHGDYIPGGGFQGGVVIAAAVILYAIMFGLDRATRVLPVVVVEKMVSLGVVIFAGTGVATMLLGGNFLDYDMLAADPVKGQHMGILIIELGVLISVTGTMLAIFYAFAGRGR</sequence>
<dbReference type="InterPro" id="IPR050622">
    <property type="entry name" value="CPA3_antiporter_subunitB"/>
</dbReference>
<gene>
    <name evidence="9" type="ORF">EDC22_11625</name>
</gene>
<name>A0A4R3LWL6_9HYPH</name>
<dbReference type="NCBIfam" id="NF009162">
    <property type="entry name" value="PRK12508.1"/>
    <property type="match status" value="1"/>
</dbReference>
<feature type="transmembrane region" description="Helical" evidence="7">
    <location>
        <begin position="37"/>
        <end position="56"/>
    </location>
</feature>
<evidence type="ECO:0000259" key="8">
    <source>
        <dbReference type="Pfam" id="PF04039"/>
    </source>
</evidence>
<dbReference type="InterPro" id="IPR007182">
    <property type="entry name" value="MnhB"/>
</dbReference>
<dbReference type="OrthoDB" id="2085045at2"/>
<dbReference type="RefSeq" id="WP_132807852.1">
    <property type="nucleotide sequence ID" value="NZ_SMAK01000016.1"/>
</dbReference>
<evidence type="ECO:0000256" key="6">
    <source>
        <dbReference type="ARBA" id="ARBA00023136"/>
    </source>
</evidence>
<comment type="caution">
    <text evidence="9">The sequence shown here is derived from an EMBL/GenBank/DDBJ whole genome shotgun (WGS) entry which is preliminary data.</text>
</comment>
<dbReference type="PANTHER" id="PTHR33932">
    <property type="entry name" value="NA(+)/H(+) ANTIPORTER SUBUNIT B"/>
    <property type="match status" value="1"/>
</dbReference>
<dbReference type="PANTHER" id="PTHR33932:SF4">
    <property type="entry name" value="NA(+)_H(+) ANTIPORTER SUBUNIT B"/>
    <property type="match status" value="1"/>
</dbReference>
<accession>A0A4R3LWL6</accession>
<evidence type="ECO:0000256" key="7">
    <source>
        <dbReference type="SAM" id="Phobius"/>
    </source>
</evidence>
<dbReference type="Proteomes" id="UP000295678">
    <property type="component" value="Unassembled WGS sequence"/>
</dbReference>
<reference evidence="9 10" key="1">
    <citation type="submission" date="2019-03" db="EMBL/GenBank/DDBJ databases">
        <title>Genomic Encyclopedia of Type Strains, Phase IV (KMG-IV): sequencing the most valuable type-strain genomes for metagenomic binning, comparative biology and taxonomic classification.</title>
        <authorList>
            <person name="Goeker M."/>
        </authorList>
    </citation>
    <scope>NUCLEOTIDE SEQUENCE [LARGE SCALE GENOMIC DNA]</scope>
    <source>
        <strain evidence="9 10">DSM 19345</strain>
    </source>
</reference>
<evidence type="ECO:0000256" key="5">
    <source>
        <dbReference type="ARBA" id="ARBA00022989"/>
    </source>
</evidence>
<feature type="transmembrane region" description="Helical" evidence="7">
    <location>
        <begin position="109"/>
        <end position="134"/>
    </location>
</feature>
<evidence type="ECO:0000313" key="9">
    <source>
        <dbReference type="EMBL" id="TCT04149.1"/>
    </source>
</evidence>
<comment type="subcellular location">
    <subcellularLocation>
        <location evidence="1">Cell membrane</location>
        <topology evidence="1">Multi-pass membrane protein</topology>
    </subcellularLocation>
</comment>
<feature type="transmembrane region" description="Helical" evidence="7">
    <location>
        <begin position="5"/>
        <end position="25"/>
    </location>
</feature>
<evidence type="ECO:0000256" key="3">
    <source>
        <dbReference type="ARBA" id="ARBA00022475"/>
    </source>
</evidence>
<keyword evidence="4 7" id="KW-0812">Transmembrane</keyword>
<keyword evidence="3" id="KW-1003">Cell membrane</keyword>
<dbReference type="AlphaFoldDB" id="A0A4R3LWL6"/>